<dbReference type="GO" id="GO:0005524">
    <property type="term" value="F:ATP binding"/>
    <property type="evidence" value="ECO:0007669"/>
    <property type="project" value="UniProtKB-KW"/>
</dbReference>
<dbReference type="InterPro" id="IPR003960">
    <property type="entry name" value="ATPase_AAA_CS"/>
</dbReference>
<organism evidence="5 6">
    <name type="scientific">Wolbachia pipientis</name>
    <dbReference type="NCBI Taxonomy" id="955"/>
    <lineage>
        <taxon>Bacteria</taxon>
        <taxon>Pseudomonadati</taxon>
        <taxon>Pseudomonadota</taxon>
        <taxon>Alphaproteobacteria</taxon>
        <taxon>Rickettsiales</taxon>
        <taxon>Anaplasmataceae</taxon>
        <taxon>Wolbachieae</taxon>
        <taxon>Wolbachia</taxon>
    </lineage>
</organism>
<evidence type="ECO:0000313" key="6">
    <source>
        <dbReference type="Proteomes" id="UP000422744"/>
    </source>
</evidence>
<feature type="domain" description="AAA+ ATPase" evidence="4">
    <location>
        <begin position="410"/>
        <end position="539"/>
    </location>
</feature>
<keyword evidence="3" id="KW-0472">Membrane</keyword>
<accession>A0A6I6CN36</accession>
<keyword evidence="3" id="KW-0812">Transmembrane</keyword>
<protein>
    <submittedName>
        <fullName evidence="5">AAA family ATPase</fullName>
    </submittedName>
</protein>
<sequence length="658" mass="71751">MRDLYSKTNAPYLIAGALATLVLLASGTLAVALYVAFLSPIAAFNVALPVALSLSILSTLILALSCKMISRNKKLAAQGAELNEKTELAAEQENTIQSLEPQIKGLNKKVSDLETKLDEISRQANGAATKDEVEELKAKIASAATQEEINKLSNEVKELGTSAATKEGLNKKVSDLETKLDEISRQANGAATKDEVEELKVKIASVATKEELNKLNNEVKELGTSAATKEELKAGLNGTATKDEVKQLRGEFANAATKDEVEQLRGEFASAATKEELEAGLNGAAKDEVKKLIEDAVEELEVKIGNAATKDEVKKLIEDAVEKLKKELMAGLNGAAKDEVKKLIEDAVEERLSSLIKEVEVKEELQMKFYEKGKKRYKTTFDDVILPNGKKQKLKEIYESQKESDAALKKGEGYILHGLPGTGKTMIAKAIASETKDTSAFISVSGSSLFNIKNINDLFKKAEENAPCIVFIDEIEGFGKAYSSDDNIRYLKHFLTKIDGSDHVKGVTVIAATNHIGILDKALVRGGRLCNHIEIPTLGTDTRKKIINEYCQKENLQSIAHTILNNTSEDFSPANLISLLKEIEGCASKVRDKTKTAAICRSFKRTHNIKKVSNKQTNRKIENSIGESQQYTSRPSHKLNDALCDSGYTSICSTLINS</sequence>
<dbReference type="InterPro" id="IPR027417">
    <property type="entry name" value="P-loop_NTPase"/>
</dbReference>
<dbReference type="InterPro" id="IPR003959">
    <property type="entry name" value="ATPase_AAA_core"/>
</dbReference>
<proteinExistence type="inferred from homology"/>
<comment type="similarity">
    <text evidence="1">Belongs to the AAA ATPase family.</text>
</comment>
<evidence type="ECO:0000256" key="2">
    <source>
        <dbReference type="SAM" id="Coils"/>
    </source>
</evidence>
<evidence type="ECO:0000259" key="4">
    <source>
        <dbReference type="SMART" id="SM00382"/>
    </source>
</evidence>
<dbReference type="GO" id="GO:0004176">
    <property type="term" value="F:ATP-dependent peptidase activity"/>
    <property type="evidence" value="ECO:0007669"/>
    <property type="project" value="TreeGrafter"/>
</dbReference>
<dbReference type="GO" id="GO:0016887">
    <property type="term" value="F:ATP hydrolysis activity"/>
    <property type="evidence" value="ECO:0007669"/>
    <property type="project" value="InterPro"/>
</dbReference>
<feature type="transmembrane region" description="Helical" evidence="3">
    <location>
        <begin position="43"/>
        <end position="64"/>
    </location>
</feature>
<evidence type="ECO:0000256" key="3">
    <source>
        <dbReference type="SAM" id="Phobius"/>
    </source>
</evidence>
<dbReference type="SUPFAM" id="SSF52540">
    <property type="entry name" value="P-loop containing nucleoside triphosphate hydrolases"/>
    <property type="match status" value="1"/>
</dbReference>
<keyword evidence="1" id="KW-0067">ATP-binding</keyword>
<dbReference type="EMBL" id="CP037426">
    <property type="protein sequence ID" value="QGT15974.1"/>
    <property type="molecule type" value="Genomic_DNA"/>
</dbReference>
<dbReference type="InterPro" id="IPR003593">
    <property type="entry name" value="AAA+_ATPase"/>
</dbReference>
<evidence type="ECO:0000313" key="5">
    <source>
        <dbReference type="EMBL" id="QGT15974.1"/>
    </source>
</evidence>
<dbReference type="GO" id="GO:0006508">
    <property type="term" value="P:proteolysis"/>
    <property type="evidence" value="ECO:0007669"/>
    <property type="project" value="TreeGrafter"/>
</dbReference>
<evidence type="ECO:0000256" key="1">
    <source>
        <dbReference type="RuleBase" id="RU003651"/>
    </source>
</evidence>
<feature type="coiled-coil region" evidence="2">
    <location>
        <begin position="103"/>
        <end position="232"/>
    </location>
</feature>
<dbReference type="RefSeq" id="WP_155968493.1">
    <property type="nucleotide sequence ID" value="NZ_CP037426.1"/>
</dbReference>
<dbReference type="PANTHER" id="PTHR23076">
    <property type="entry name" value="METALLOPROTEASE M41 FTSH"/>
    <property type="match status" value="1"/>
</dbReference>
<dbReference type="AlphaFoldDB" id="A0A6I6CN36"/>
<keyword evidence="1" id="KW-0547">Nucleotide-binding</keyword>
<keyword evidence="3" id="KW-1133">Transmembrane helix</keyword>
<dbReference type="Gene3D" id="1.10.8.60">
    <property type="match status" value="1"/>
</dbReference>
<dbReference type="Gene3D" id="3.40.50.300">
    <property type="entry name" value="P-loop containing nucleotide triphosphate hydrolases"/>
    <property type="match status" value="1"/>
</dbReference>
<feature type="transmembrane region" description="Helical" evidence="3">
    <location>
        <begin position="12"/>
        <end position="37"/>
    </location>
</feature>
<dbReference type="Proteomes" id="UP000422744">
    <property type="component" value="Chromosome"/>
</dbReference>
<dbReference type="PROSITE" id="PS00674">
    <property type="entry name" value="AAA"/>
    <property type="match status" value="1"/>
</dbReference>
<gene>
    <name evidence="5" type="ORF">E0495_01435</name>
</gene>
<dbReference type="Gene3D" id="1.10.287.1490">
    <property type="match status" value="1"/>
</dbReference>
<name>A0A6I6CN36_WOLPI</name>
<dbReference type="SMART" id="SM00382">
    <property type="entry name" value="AAA"/>
    <property type="match status" value="1"/>
</dbReference>
<dbReference type="PANTHER" id="PTHR23076:SF97">
    <property type="entry name" value="ATP-DEPENDENT ZINC METALLOPROTEASE YME1L1"/>
    <property type="match status" value="1"/>
</dbReference>
<keyword evidence="2" id="KW-0175">Coiled coil</keyword>
<dbReference type="Pfam" id="PF00004">
    <property type="entry name" value="AAA"/>
    <property type="match status" value="1"/>
</dbReference>
<reference evidence="5 6" key="1">
    <citation type="submission" date="2019-03" db="EMBL/GenBank/DDBJ databases">
        <title>Wolbachia endosymbiont of Haematobia irritans wIrr.</title>
        <authorList>
            <person name="Parry R.H."/>
            <person name="Asgari S."/>
        </authorList>
    </citation>
    <scope>NUCLEOTIDE SEQUENCE [LARGE SCALE GENOMIC DNA]</scope>
    <source>
        <strain evidence="6">wIrr</strain>
    </source>
</reference>